<dbReference type="EC" id="3.2.1.40" evidence="2"/>
<dbReference type="InterPro" id="IPR036116">
    <property type="entry name" value="FN3_sf"/>
</dbReference>
<dbReference type="Gene3D" id="2.60.120.260">
    <property type="entry name" value="Galactose-binding domain-like"/>
    <property type="match status" value="2"/>
</dbReference>
<dbReference type="InterPro" id="IPR012341">
    <property type="entry name" value="6hp_glycosidase-like_sf"/>
</dbReference>
<comment type="catalytic activity">
    <reaction evidence="1">
        <text>Hydrolysis of terminal non-reducing alpha-L-rhamnose residues in alpha-L-rhamnosides.</text>
        <dbReference type="EC" id="3.2.1.40"/>
    </reaction>
</comment>
<dbReference type="Gene3D" id="2.60.420.10">
    <property type="entry name" value="Maltose phosphorylase, domain 3"/>
    <property type="match status" value="1"/>
</dbReference>
<feature type="domain" description="Alpha-L-rhamnosidase concanavalin-like" evidence="5">
    <location>
        <begin position="346"/>
        <end position="457"/>
    </location>
</feature>
<organism evidence="9 10">
    <name type="scientific">Dysgonomonas alginatilytica</name>
    <dbReference type="NCBI Taxonomy" id="1605892"/>
    <lineage>
        <taxon>Bacteria</taxon>
        <taxon>Pseudomonadati</taxon>
        <taxon>Bacteroidota</taxon>
        <taxon>Bacteroidia</taxon>
        <taxon>Bacteroidales</taxon>
        <taxon>Dysgonomonadaceae</taxon>
        <taxon>Dysgonomonas</taxon>
    </lineage>
</organism>
<dbReference type="GO" id="GO:0030596">
    <property type="term" value="F:alpha-L-rhamnosidase activity"/>
    <property type="evidence" value="ECO:0007669"/>
    <property type="project" value="UniProtKB-EC"/>
</dbReference>
<reference evidence="9 10" key="1">
    <citation type="submission" date="2018-03" db="EMBL/GenBank/DDBJ databases">
        <title>Genomic Encyclopedia of Archaeal and Bacterial Type Strains, Phase II (KMG-II): from individual species to whole genera.</title>
        <authorList>
            <person name="Goeker M."/>
        </authorList>
    </citation>
    <scope>NUCLEOTIDE SEQUENCE [LARGE SCALE GENOMIC DNA]</scope>
    <source>
        <strain evidence="9 10">DSM 100214</strain>
    </source>
</reference>
<dbReference type="Pfam" id="PF05592">
    <property type="entry name" value="Bac_rhamnosid"/>
    <property type="match status" value="1"/>
</dbReference>
<dbReference type="Gene3D" id="1.50.10.10">
    <property type="match status" value="1"/>
</dbReference>
<feature type="domain" description="Alpha-L-rhamnosidase C-terminal" evidence="8">
    <location>
        <begin position="797"/>
        <end position="864"/>
    </location>
</feature>
<dbReference type="Pfam" id="PF17389">
    <property type="entry name" value="Bac_rhamnosid6H"/>
    <property type="match status" value="1"/>
</dbReference>
<evidence type="ECO:0000256" key="4">
    <source>
        <dbReference type="SAM" id="SignalP"/>
    </source>
</evidence>
<proteinExistence type="predicted"/>
<feature type="signal peptide" evidence="4">
    <location>
        <begin position="1"/>
        <end position="22"/>
    </location>
</feature>
<dbReference type="Gene3D" id="2.60.40.10">
    <property type="entry name" value="Immunoglobulins"/>
    <property type="match status" value="1"/>
</dbReference>
<name>A0A2V3PQ84_9BACT</name>
<gene>
    <name evidence="9" type="ORF">CLV62_11258</name>
</gene>
<dbReference type="Pfam" id="PF17390">
    <property type="entry name" value="Bac_rhamnosid_C"/>
    <property type="match status" value="1"/>
</dbReference>
<sequence>MKNLYIYFILLCICLVSCTKKTDPPTNLQCEYLDNPLGIDSHSPRFTWKIAQTELSQSAYQIMVSTDSVKLSNSKAEIWDSGKIDSDSCLISYKGQPLQPFTKYYWKVTIWNEESNQSKPSDISSFETGLMTSKNWQGKWISDSQSIDYKPTFYFRKDININKDKVVKSARAYITAAGLYELSVNGLKAGDRMLDPMYTRFDKRNLYSTLDITSLLQSGDNTFGVILGNGWYNHQSTAVWDFDKAHWRNRPRFLVNIKINYKDGTTDTIVSDSTWRIHESPIIFNSIYTAEHYDARKEIENWNMPDLNTTDWQTAVVVDAPSKLITSQQLHPIRVTERLEPVKVDKKNDTCYVFSFAKNIAGIIEIRVQGDKDTELRIKHTERLYADGRADMSNIDVHYRPTDNSDPFQTDIFILKGGGVKETFSPKFNYKGFQYVEVTSSKPIDLNKGSITALEMHSDVPQIGSIKSSNPTLNKIWEATNNSYLSNLFGYPTDCPQREKNGWTGDSHIAIETGLYSFDAITIYEKWMNDFKDEQKSNGVLPSIVPTHGWGYDWGNGPDWTSAVAIIPWQIYLFYGDSHLLRNMYGNIKLYVDHITSISPHGTTDWGLGDWVPVKTVSNKELTSSLYYYKDVTILANAAKIFGKKRDHEHYTRLAHKIRNAINKKFLNTETGIYCSGSQTELAAPLYWGVVPEKVKSKVAGNLYKKVEEDNFHIDTGILGAKALLNALSENGYAEAAYTIAAQETYPSWGWWIVNGATTLYENWNIDAENDISMNHIMFGDINAWMYRALGGLFPDENKAGFKHIQLRPNFVKALNRFEAKHTSPYGEIISSWKRTDKQILYHLVIPANSSATLYLPENIEGEKTIQLSAGVYDLELREIKK</sequence>
<dbReference type="Proteomes" id="UP000247973">
    <property type="component" value="Unassembled WGS sequence"/>
</dbReference>
<dbReference type="Pfam" id="PF08531">
    <property type="entry name" value="Bac_rhamnosid_N"/>
    <property type="match status" value="1"/>
</dbReference>
<feature type="domain" description="Bacterial alpha-L-rhamnosidase N-terminal" evidence="6">
    <location>
        <begin position="166"/>
        <end position="337"/>
    </location>
</feature>
<dbReference type="SUPFAM" id="SSF48208">
    <property type="entry name" value="Six-hairpin glycosidases"/>
    <property type="match status" value="1"/>
</dbReference>
<dbReference type="GO" id="GO:0005975">
    <property type="term" value="P:carbohydrate metabolic process"/>
    <property type="evidence" value="ECO:0007669"/>
    <property type="project" value="InterPro"/>
</dbReference>
<dbReference type="InterPro" id="IPR008902">
    <property type="entry name" value="Rhamnosid_concanavalin"/>
</dbReference>
<dbReference type="InterPro" id="IPR035396">
    <property type="entry name" value="Bac_rhamnosid6H"/>
</dbReference>
<dbReference type="SUPFAM" id="SSF49265">
    <property type="entry name" value="Fibronectin type III"/>
    <property type="match status" value="1"/>
</dbReference>
<dbReference type="OrthoDB" id="9766741at2"/>
<dbReference type="InterPro" id="IPR016007">
    <property type="entry name" value="Alpha_rhamnosid"/>
</dbReference>
<evidence type="ECO:0000259" key="5">
    <source>
        <dbReference type="Pfam" id="PF05592"/>
    </source>
</evidence>
<dbReference type="Pfam" id="PF25788">
    <property type="entry name" value="Ig_Rha78A_N"/>
    <property type="match status" value="1"/>
</dbReference>
<dbReference type="EMBL" id="QICL01000012">
    <property type="protein sequence ID" value="PXV63809.1"/>
    <property type="molecule type" value="Genomic_DNA"/>
</dbReference>
<feature type="chain" id="PRO_5016010554" description="alpha-L-rhamnosidase" evidence="4">
    <location>
        <begin position="23"/>
        <end position="882"/>
    </location>
</feature>
<comment type="caution">
    <text evidence="9">The sequence shown here is derived from an EMBL/GenBank/DDBJ whole genome shotgun (WGS) entry which is preliminary data.</text>
</comment>
<keyword evidence="10" id="KW-1185">Reference proteome</keyword>
<evidence type="ECO:0000256" key="1">
    <source>
        <dbReference type="ARBA" id="ARBA00001445"/>
    </source>
</evidence>
<feature type="domain" description="Alpha-L-rhamnosidase six-hairpin glycosidase" evidence="7">
    <location>
        <begin position="462"/>
        <end position="789"/>
    </location>
</feature>
<dbReference type="PANTHER" id="PTHR33307">
    <property type="entry name" value="ALPHA-RHAMNOSIDASE (EUROFUNG)"/>
    <property type="match status" value="1"/>
</dbReference>
<keyword evidence="3" id="KW-0378">Hydrolase</keyword>
<keyword evidence="4" id="KW-0732">Signal</keyword>
<evidence type="ECO:0000313" key="10">
    <source>
        <dbReference type="Proteomes" id="UP000247973"/>
    </source>
</evidence>
<dbReference type="InterPro" id="IPR035398">
    <property type="entry name" value="Bac_rhamnosid_C"/>
</dbReference>
<protein>
    <recommendedName>
        <fullName evidence="2">alpha-L-rhamnosidase</fullName>
        <ecNumber evidence="2">3.2.1.40</ecNumber>
    </recommendedName>
</protein>
<accession>A0A2V3PQ84</accession>
<evidence type="ECO:0000259" key="7">
    <source>
        <dbReference type="Pfam" id="PF17389"/>
    </source>
</evidence>
<evidence type="ECO:0000259" key="8">
    <source>
        <dbReference type="Pfam" id="PF17390"/>
    </source>
</evidence>
<dbReference type="InterPro" id="IPR013783">
    <property type="entry name" value="Ig-like_fold"/>
</dbReference>
<dbReference type="RefSeq" id="WP_110310776.1">
    <property type="nucleotide sequence ID" value="NZ_QICL01000012.1"/>
</dbReference>
<evidence type="ECO:0000313" key="9">
    <source>
        <dbReference type="EMBL" id="PXV63809.1"/>
    </source>
</evidence>
<dbReference type="InterPro" id="IPR013737">
    <property type="entry name" value="Bac_rhamnosid_N"/>
</dbReference>
<dbReference type="InterPro" id="IPR008928">
    <property type="entry name" value="6-hairpin_glycosidase_sf"/>
</dbReference>
<evidence type="ECO:0000256" key="3">
    <source>
        <dbReference type="ARBA" id="ARBA00022801"/>
    </source>
</evidence>
<dbReference type="PANTHER" id="PTHR33307:SF6">
    <property type="entry name" value="ALPHA-RHAMNOSIDASE (EUROFUNG)-RELATED"/>
    <property type="match status" value="1"/>
</dbReference>
<evidence type="ECO:0000259" key="6">
    <source>
        <dbReference type="Pfam" id="PF08531"/>
    </source>
</evidence>
<evidence type="ECO:0000256" key="2">
    <source>
        <dbReference type="ARBA" id="ARBA00012652"/>
    </source>
</evidence>
<dbReference type="PIRSF" id="PIRSF010631">
    <property type="entry name" value="A-rhamnsds"/>
    <property type="match status" value="1"/>
</dbReference>
<dbReference type="AlphaFoldDB" id="A0A2V3PQ84"/>